<dbReference type="Proteomes" id="UP001241072">
    <property type="component" value="Unassembled WGS sequence"/>
</dbReference>
<dbReference type="PROSITE" id="PS00189">
    <property type="entry name" value="LIPOYL"/>
    <property type="match status" value="1"/>
</dbReference>
<dbReference type="PROSITE" id="PS50968">
    <property type="entry name" value="BIOTINYL_LIPOYL"/>
    <property type="match status" value="1"/>
</dbReference>
<evidence type="ECO:0000256" key="2">
    <source>
        <dbReference type="ARBA" id="ARBA00022679"/>
    </source>
</evidence>
<reference evidence="6 7" key="1">
    <citation type="submission" date="2023-07" db="EMBL/GenBank/DDBJ databases">
        <title>Protaetiibacter sp. nov WY-16 isolated from soil.</title>
        <authorList>
            <person name="Liu B."/>
            <person name="Wan Y."/>
        </authorList>
    </citation>
    <scope>NUCLEOTIDE SEQUENCE [LARGE SCALE GENOMIC DNA]</scope>
    <source>
        <strain evidence="6 7">WY-16</strain>
    </source>
</reference>
<dbReference type="Gene3D" id="2.40.50.100">
    <property type="match status" value="1"/>
</dbReference>
<proteinExistence type="predicted"/>
<dbReference type="RefSeq" id="WP_305001984.1">
    <property type="nucleotide sequence ID" value="NZ_JAUQUB010000001.1"/>
</dbReference>
<evidence type="ECO:0000256" key="4">
    <source>
        <dbReference type="ARBA" id="ARBA00023315"/>
    </source>
</evidence>
<gene>
    <name evidence="6" type="ORF">Q5716_04975</name>
</gene>
<dbReference type="InterPro" id="IPR011053">
    <property type="entry name" value="Single_hybrid_motif"/>
</dbReference>
<comment type="cofactor">
    <cofactor evidence="1">
        <name>(R)-lipoate</name>
        <dbReference type="ChEBI" id="CHEBI:83088"/>
    </cofactor>
</comment>
<evidence type="ECO:0000313" key="6">
    <source>
        <dbReference type="EMBL" id="MDO7881577.1"/>
    </source>
</evidence>
<sequence length="80" mass="8551">MSESRVTMPRVSETIDEFYVVEWLVAEGEPVAAEQVLLRVETDKAIVDVPSTVAGTLVSQLVAVDAEVTTGSDVAVIETT</sequence>
<dbReference type="PANTHER" id="PTHR43178">
    <property type="entry name" value="DIHYDROLIPOAMIDE ACETYLTRANSFERASE COMPONENT OF PYRUVATE DEHYDROGENASE COMPLEX"/>
    <property type="match status" value="1"/>
</dbReference>
<dbReference type="InterPro" id="IPR003016">
    <property type="entry name" value="2-oxoA_DH_lipoyl-BS"/>
</dbReference>
<dbReference type="EMBL" id="JAUQUB010000001">
    <property type="protein sequence ID" value="MDO7881577.1"/>
    <property type="molecule type" value="Genomic_DNA"/>
</dbReference>
<dbReference type="SUPFAM" id="SSF51230">
    <property type="entry name" value="Single hybrid motif"/>
    <property type="match status" value="1"/>
</dbReference>
<organism evidence="6 7">
    <name type="scientific">Antiquaquibacter soli</name>
    <dbReference type="NCBI Taxonomy" id="3064523"/>
    <lineage>
        <taxon>Bacteria</taxon>
        <taxon>Bacillati</taxon>
        <taxon>Actinomycetota</taxon>
        <taxon>Actinomycetes</taxon>
        <taxon>Micrococcales</taxon>
        <taxon>Microbacteriaceae</taxon>
        <taxon>Antiquaquibacter</taxon>
    </lineage>
</organism>
<evidence type="ECO:0000256" key="1">
    <source>
        <dbReference type="ARBA" id="ARBA00001938"/>
    </source>
</evidence>
<evidence type="ECO:0000259" key="5">
    <source>
        <dbReference type="PROSITE" id="PS50968"/>
    </source>
</evidence>
<dbReference type="CDD" id="cd06849">
    <property type="entry name" value="lipoyl_domain"/>
    <property type="match status" value="1"/>
</dbReference>
<dbReference type="InterPro" id="IPR000089">
    <property type="entry name" value="Biotin_lipoyl"/>
</dbReference>
<feature type="domain" description="Lipoyl-binding" evidence="5">
    <location>
        <begin position="3"/>
        <end position="78"/>
    </location>
</feature>
<evidence type="ECO:0000256" key="3">
    <source>
        <dbReference type="ARBA" id="ARBA00022823"/>
    </source>
</evidence>
<evidence type="ECO:0000313" key="7">
    <source>
        <dbReference type="Proteomes" id="UP001241072"/>
    </source>
</evidence>
<dbReference type="Pfam" id="PF00364">
    <property type="entry name" value="Biotin_lipoyl"/>
    <property type="match status" value="1"/>
</dbReference>
<keyword evidence="2" id="KW-0808">Transferase</keyword>
<accession>A0ABT9BQH9</accession>
<protein>
    <submittedName>
        <fullName evidence="6">Lipoyl domain-containing protein</fullName>
    </submittedName>
</protein>
<name>A0ABT9BQH9_9MICO</name>
<keyword evidence="3" id="KW-0450">Lipoyl</keyword>
<dbReference type="InterPro" id="IPR050743">
    <property type="entry name" value="2-oxoacid_DH_E2_comp"/>
</dbReference>
<keyword evidence="4" id="KW-0012">Acyltransferase</keyword>
<dbReference type="PANTHER" id="PTHR43178:SF5">
    <property type="entry name" value="LIPOAMIDE ACYLTRANSFERASE COMPONENT OF BRANCHED-CHAIN ALPHA-KETO ACID DEHYDROGENASE COMPLEX, MITOCHONDRIAL"/>
    <property type="match status" value="1"/>
</dbReference>
<comment type="caution">
    <text evidence="6">The sequence shown here is derived from an EMBL/GenBank/DDBJ whole genome shotgun (WGS) entry which is preliminary data.</text>
</comment>
<keyword evidence="7" id="KW-1185">Reference proteome</keyword>